<evidence type="ECO:0000313" key="3">
    <source>
        <dbReference type="Proteomes" id="UP001215712"/>
    </source>
</evidence>
<comment type="caution">
    <text evidence="2">The sequence shown here is derived from an EMBL/GenBank/DDBJ whole genome shotgun (WGS) entry which is preliminary data.</text>
</comment>
<protein>
    <submittedName>
        <fullName evidence="2">Uncharacterized protein</fullName>
    </submittedName>
</protein>
<evidence type="ECO:0000256" key="1">
    <source>
        <dbReference type="SAM" id="MobiDB-lite"/>
    </source>
</evidence>
<dbReference type="AlphaFoldDB" id="A0AAD6HGY4"/>
<reference evidence="2" key="1">
    <citation type="journal article" date="2023" name="IMA Fungus">
        <title>Comparative genomic study of the Penicillium genus elucidates a diverse pangenome and 15 lateral gene transfer events.</title>
        <authorList>
            <person name="Petersen C."/>
            <person name="Sorensen T."/>
            <person name="Nielsen M.R."/>
            <person name="Sondergaard T.E."/>
            <person name="Sorensen J.L."/>
            <person name="Fitzpatrick D.A."/>
            <person name="Frisvad J.C."/>
            <person name="Nielsen K.L."/>
        </authorList>
    </citation>
    <scope>NUCLEOTIDE SEQUENCE</scope>
    <source>
        <strain evidence="2">IBT 17514</strain>
    </source>
</reference>
<feature type="region of interest" description="Disordered" evidence="1">
    <location>
        <begin position="1"/>
        <end position="138"/>
    </location>
</feature>
<keyword evidence="3" id="KW-1185">Reference proteome</keyword>
<dbReference type="EMBL" id="JAQJAN010000012">
    <property type="protein sequence ID" value="KAJ5716330.1"/>
    <property type="molecule type" value="Genomic_DNA"/>
</dbReference>
<feature type="compositionally biased region" description="Polar residues" evidence="1">
    <location>
        <begin position="1"/>
        <end position="14"/>
    </location>
</feature>
<sequence length="183" mass="20604">MQQADAKSLLQQPMASGDKKTLGKNAKRNKARREKKKAKRQEKKKKETEDQNTPKSTESPQITQPTPKTQNQPLQKKIQAPPAVLQKKPETAINKMRIYPLSRKNQLSKSKIRGKGRVGQTGRGAGSSRKPLRFGKPRLQEELRQIEAEIEAEKEAAALKKDDDLIIYTDGSDMELNPPVVNK</sequence>
<organism evidence="2 3">
    <name type="scientific">Penicillium malachiteum</name>
    <dbReference type="NCBI Taxonomy" id="1324776"/>
    <lineage>
        <taxon>Eukaryota</taxon>
        <taxon>Fungi</taxon>
        <taxon>Dikarya</taxon>
        <taxon>Ascomycota</taxon>
        <taxon>Pezizomycotina</taxon>
        <taxon>Eurotiomycetes</taxon>
        <taxon>Eurotiomycetidae</taxon>
        <taxon>Eurotiales</taxon>
        <taxon>Aspergillaceae</taxon>
        <taxon>Penicillium</taxon>
    </lineage>
</organism>
<feature type="compositionally biased region" description="Basic residues" evidence="1">
    <location>
        <begin position="25"/>
        <end position="43"/>
    </location>
</feature>
<proteinExistence type="predicted"/>
<gene>
    <name evidence="2" type="ORF">N7493_008241</name>
</gene>
<reference evidence="2" key="2">
    <citation type="submission" date="2023-01" db="EMBL/GenBank/DDBJ databases">
        <authorList>
            <person name="Petersen C."/>
        </authorList>
    </citation>
    <scope>NUCLEOTIDE SEQUENCE</scope>
    <source>
        <strain evidence="2">IBT 17514</strain>
    </source>
</reference>
<feature type="compositionally biased region" description="Polar residues" evidence="1">
    <location>
        <begin position="51"/>
        <end position="74"/>
    </location>
</feature>
<dbReference type="Proteomes" id="UP001215712">
    <property type="component" value="Unassembled WGS sequence"/>
</dbReference>
<name>A0AAD6HGY4_9EURO</name>
<accession>A0AAD6HGY4</accession>
<evidence type="ECO:0000313" key="2">
    <source>
        <dbReference type="EMBL" id="KAJ5716330.1"/>
    </source>
</evidence>